<gene>
    <name evidence="11" type="ORF">METZ01_LOCUS43301</name>
</gene>
<dbReference type="InterPro" id="IPR036942">
    <property type="entry name" value="Beta-barrel_TonB_sf"/>
</dbReference>
<evidence type="ECO:0000256" key="7">
    <source>
        <dbReference type="ARBA" id="ARBA00023136"/>
    </source>
</evidence>
<evidence type="ECO:0000259" key="10">
    <source>
        <dbReference type="Pfam" id="PF07715"/>
    </source>
</evidence>
<evidence type="ECO:0000313" key="11">
    <source>
        <dbReference type="EMBL" id="SUZ90447.1"/>
    </source>
</evidence>
<keyword evidence="2" id="KW-0813">Transport</keyword>
<evidence type="ECO:0000256" key="3">
    <source>
        <dbReference type="ARBA" id="ARBA00022692"/>
    </source>
</evidence>
<dbReference type="Pfam" id="PF07715">
    <property type="entry name" value="Plug"/>
    <property type="match status" value="1"/>
</dbReference>
<accession>A0A381RKK2</accession>
<evidence type="ECO:0000256" key="8">
    <source>
        <dbReference type="ARBA" id="ARBA00023237"/>
    </source>
</evidence>
<keyword evidence="5" id="KW-0406">Ion transport</keyword>
<dbReference type="InterPro" id="IPR039426">
    <property type="entry name" value="TonB-dep_rcpt-like"/>
</dbReference>
<reference evidence="11" key="1">
    <citation type="submission" date="2018-05" db="EMBL/GenBank/DDBJ databases">
        <authorList>
            <person name="Lanie J.A."/>
            <person name="Ng W.-L."/>
            <person name="Kazmierczak K.M."/>
            <person name="Andrzejewski T.M."/>
            <person name="Davidsen T.M."/>
            <person name="Wayne K.J."/>
            <person name="Tettelin H."/>
            <person name="Glass J.I."/>
            <person name="Rusch D."/>
            <person name="Podicherti R."/>
            <person name="Tsui H.-C.T."/>
            <person name="Winkler M.E."/>
        </authorList>
    </citation>
    <scope>NUCLEOTIDE SEQUENCE</scope>
</reference>
<keyword evidence="4" id="KW-0732">Signal</keyword>
<dbReference type="PANTHER" id="PTHR30069:SF53">
    <property type="entry name" value="COLICIN I RECEPTOR-RELATED"/>
    <property type="match status" value="1"/>
</dbReference>
<keyword evidence="3" id="KW-0812">Transmembrane</keyword>
<name>A0A381RKK2_9ZZZZ</name>
<dbReference type="Gene3D" id="2.170.130.10">
    <property type="entry name" value="TonB-dependent receptor, plug domain"/>
    <property type="match status" value="1"/>
</dbReference>
<comment type="subcellular location">
    <subcellularLocation>
        <location evidence="1">Cell outer membrane</location>
        <topology evidence="1">Multi-pass membrane protein</topology>
    </subcellularLocation>
</comment>
<evidence type="ECO:0000259" key="9">
    <source>
        <dbReference type="Pfam" id="PF00593"/>
    </source>
</evidence>
<dbReference type="InterPro" id="IPR000531">
    <property type="entry name" value="Beta-barrel_TonB"/>
</dbReference>
<dbReference type="PANTHER" id="PTHR30069">
    <property type="entry name" value="TONB-DEPENDENT OUTER MEMBRANE RECEPTOR"/>
    <property type="match status" value="1"/>
</dbReference>
<dbReference type="GO" id="GO:0006811">
    <property type="term" value="P:monoatomic ion transport"/>
    <property type="evidence" value="ECO:0007669"/>
    <property type="project" value="UniProtKB-KW"/>
</dbReference>
<protein>
    <recommendedName>
        <fullName evidence="12">TonB-dependent receptor plug domain-containing protein</fullName>
    </recommendedName>
</protein>
<sequence length="536" mass="57808">MKPRFFVVVLSFVFLVAVTSRANGFPASERAFVAIAPHQDDVPEQPTLDHQKDRQGTIRSDEKVIVTAEREIENIRSIGSSVSLITSEEITASGARWLIDVLQFAPGVNVVRSGPAGSLAQVFMRGSNTSHTLFLIDGIKVNSPTTGAYDISGIQLSADQIDRIEIVRGPQSNLYGSQAIGGVINVITRRGSGSGAWGVEADGGSYSTSRFSTWGSGQTSSVRLVGGISYFDSGGFSSANEANGHSEPDSYKNLSYNGRVDYGLDRGMVASAFIRGFDTDVDFDGFDFVEGPVDNLVNLQASTETVAGGTVGYRGAGIHSTVEISTSVAGLTTDTPEDFFTGFELNSSIREVDWQNGIDLPGEQTLVTGLEYRREQATSLSRSGFGEDLFSEKVDFIGVYVQDRIRLADRAWVTGGVRFEDHSTFGSKWTGRATATIDVNELVRFHGSMGAGFRAPTLNDLYFPGFSNPNLEPEESVGFDLGIDTFVPSSQVRLDVTFFYNDISKLIEFDFVSGRPENLGDVTTVGAEVGGEYTPN</sequence>
<dbReference type="AlphaFoldDB" id="A0A381RKK2"/>
<feature type="domain" description="TonB-dependent receptor plug" evidence="10">
    <location>
        <begin position="75"/>
        <end position="183"/>
    </location>
</feature>
<evidence type="ECO:0000256" key="2">
    <source>
        <dbReference type="ARBA" id="ARBA00022448"/>
    </source>
</evidence>
<evidence type="ECO:0000256" key="6">
    <source>
        <dbReference type="ARBA" id="ARBA00023077"/>
    </source>
</evidence>
<organism evidence="11">
    <name type="scientific">marine metagenome</name>
    <dbReference type="NCBI Taxonomy" id="408172"/>
    <lineage>
        <taxon>unclassified sequences</taxon>
        <taxon>metagenomes</taxon>
        <taxon>ecological metagenomes</taxon>
    </lineage>
</organism>
<evidence type="ECO:0000256" key="5">
    <source>
        <dbReference type="ARBA" id="ARBA00023065"/>
    </source>
</evidence>
<dbReference type="SUPFAM" id="SSF56935">
    <property type="entry name" value="Porins"/>
    <property type="match status" value="1"/>
</dbReference>
<dbReference type="GO" id="GO:0009279">
    <property type="term" value="C:cell outer membrane"/>
    <property type="evidence" value="ECO:0007669"/>
    <property type="project" value="UniProtKB-SubCell"/>
</dbReference>
<dbReference type="InterPro" id="IPR012910">
    <property type="entry name" value="Plug_dom"/>
</dbReference>
<dbReference type="EMBL" id="UINC01001895">
    <property type="protein sequence ID" value="SUZ90447.1"/>
    <property type="molecule type" value="Genomic_DNA"/>
</dbReference>
<feature type="domain" description="TonB-dependent receptor-like beta-barrel" evidence="9">
    <location>
        <begin position="205"/>
        <end position="533"/>
    </location>
</feature>
<keyword evidence="6" id="KW-0798">TonB box</keyword>
<evidence type="ECO:0008006" key="12">
    <source>
        <dbReference type="Google" id="ProtNLM"/>
    </source>
</evidence>
<feature type="non-terminal residue" evidence="11">
    <location>
        <position position="536"/>
    </location>
</feature>
<keyword evidence="8" id="KW-0998">Cell outer membrane</keyword>
<dbReference type="Pfam" id="PF00593">
    <property type="entry name" value="TonB_dep_Rec_b-barrel"/>
    <property type="match status" value="1"/>
</dbReference>
<dbReference type="GO" id="GO:0015889">
    <property type="term" value="P:cobalamin transport"/>
    <property type="evidence" value="ECO:0007669"/>
    <property type="project" value="TreeGrafter"/>
</dbReference>
<dbReference type="Gene3D" id="2.40.170.20">
    <property type="entry name" value="TonB-dependent receptor, beta-barrel domain"/>
    <property type="match status" value="1"/>
</dbReference>
<dbReference type="PROSITE" id="PS52016">
    <property type="entry name" value="TONB_DEPENDENT_REC_3"/>
    <property type="match status" value="1"/>
</dbReference>
<feature type="non-terminal residue" evidence="11">
    <location>
        <position position="1"/>
    </location>
</feature>
<keyword evidence="7" id="KW-0472">Membrane</keyword>
<evidence type="ECO:0000256" key="4">
    <source>
        <dbReference type="ARBA" id="ARBA00022729"/>
    </source>
</evidence>
<proteinExistence type="predicted"/>
<evidence type="ECO:0000256" key="1">
    <source>
        <dbReference type="ARBA" id="ARBA00004571"/>
    </source>
</evidence>
<dbReference type="InterPro" id="IPR037066">
    <property type="entry name" value="Plug_dom_sf"/>
</dbReference>